<sequence>MAVSEASPFGVGFWGQVEGFQGSGQQPRYDRAVGSVAYVSRVRVERVRGPLRRAYLPAEEQPVVFGVHSAVAEHYGVPAGSEAERATTLDYIVAAAAG</sequence>
<dbReference type="Proteomes" id="UP000254134">
    <property type="component" value="Unassembled WGS sequence"/>
</dbReference>
<keyword evidence="2" id="KW-1185">Reference proteome</keyword>
<organism evidence="1 2">
    <name type="scientific">Gaiella occulta</name>
    <dbReference type="NCBI Taxonomy" id="1002870"/>
    <lineage>
        <taxon>Bacteria</taxon>
        <taxon>Bacillati</taxon>
        <taxon>Actinomycetota</taxon>
        <taxon>Thermoleophilia</taxon>
        <taxon>Gaiellales</taxon>
        <taxon>Gaiellaceae</taxon>
        <taxon>Gaiella</taxon>
    </lineage>
</organism>
<comment type="caution">
    <text evidence="1">The sequence shown here is derived from an EMBL/GenBank/DDBJ whole genome shotgun (WGS) entry which is preliminary data.</text>
</comment>
<dbReference type="EMBL" id="QQZY01000001">
    <property type="protein sequence ID" value="RDI76275.1"/>
    <property type="molecule type" value="Genomic_DNA"/>
</dbReference>
<evidence type="ECO:0000313" key="1">
    <source>
        <dbReference type="EMBL" id="RDI76275.1"/>
    </source>
</evidence>
<reference evidence="1 2" key="1">
    <citation type="submission" date="2018-07" db="EMBL/GenBank/DDBJ databases">
        <title>High-quality-draft genome sequence of Gaiella occulta.</title>
        <authorList>
            <person name="Severino R."/>
            <person name="Froufe H.J.C."/>
            <person name="Rainey F.A."/>
            <person name="Barroso C."/>
            <person name="Albuquerque L."/>
            <person name="Lobo-Da-Cunha A."/>
            <person name="Da Costa M.S."/>
            <person name="Egas C."/>
        </authorList>
    </citation>
    <scope>NUCLEOTIDE SEQUENCE [LARGE SCALE GENOMIC DNA]</scope>
    <source>
        <strain evidence="1 2">F2-233</strain>
    </source>
</reference>
<name>A0A7M2Z2F6_9ACTN</name>
<reference evidence="2" key="2">
    <citation type="journal article" date="2019" name="MicrobiologyOpen">
        <title>High-quality draft genome sequence of Gaiella occulta isolated from a 150 meter deep mineral water borehole and comparison with the genome sequences of other deep-branching lineages of the phylum Actinobacteria.</title>
        <authorList>
            <person name="Severino R."/>
            <person name="Froufe H.J.C."/>
            <person name="Barroso C."/>
            <person name="Albuquerque L."/>
            <person name="Lobo-da-Cunha A."/>
            <person name="da Costa M.S."/>
            <person name="Egas C."/>
        </authorList>
    </citation>
    <scope>NUCLEOTIDE SEQUENCE [LARGE SCALE GENOMIC DNA]</scope>
    <source>
        <strain evidence="2">F2-233</strain>
    </source>
</reference>
<protein>
    <submittedName>
        <fullName evidence="1">Uncharacterized protein</fullName>
    </submittedName>
</protein>
<evidence type="ECO:0000313" key="2">
    <source>
        <dbReference type="Proteomes" id="UP000254134"/>
    </source>
</evidence>
<dbReference type="AlphaFoldDB" id="A0A7M2Z2F6"/>
<proteinExistence type="predicted"/>
<accession>A0A7M2Z2F6</accession>
<gene>
    <name evidence="1" type="ORF">Gocc_0694</name>
</gene>